<comment type="caution">
    <text evidence="1">The sequence shown here is derived from an EMBL/GenBank/DDBJ whole genome shotgun (WGS) entry which is preliminary data.</text>
</comment>
<sequence>MGKAGEIKRNHHYVWAHYLRSWAVSNNIWHIGPSGKVSFNSVKGLSKEEGYNNIKALGAEDIRFLKKWPTHDSELLKQFHMRQIAHFEHASFLMNCHIGQEGQPEYEELRRISRETEANVFEETHTMIESLARPILDSLISGDASCLESSKNSTNFCNFLAHQLMRTRKVRDLVMAEYNKIQPKNSVEEDCIRLFKKNWWLISFLNGSSFGYGLVIGLNQSYRTFITNNTDTPFITSDCPVVNIHESSSRKTPLVPPTGMELYYPVSPKYAYIIGDTDKYARLSRQISEDEVRELNLAMVSNAHLTIYANSEKAIKEARSRYKRVR</sequence>
<reference evidence="1 2" key="2">
    <citation type="journal article" date="2023" name="Plant Pathol.">
        <title>Dismantling and reorganizing Pseudomonas marginalis sensu#lato.</title>
        <authorList>
            <person name="Sawada H."/>
            <person name="Fujikawa T."/>
            <person name="Satou M."/>
        </authorList>
    </citation>
    <scope>NUCLEOTIDE SEQUENCE [LARGE SCALE GENOMIC DNA]</scope>
    <source>
        <strain evidence="1 2">MAFF 302046</strain>
    </source>
</reference>
<proteinExistence type="predicted"/>
<evidence type="ECO:0000313" key="2">
    <source>
        <dbReference type="Proteomes" id="UP001155163"/>
    </source>
</evidence>
<keyword evidence="2" id="KW-1185">Reference proteome</keyword>
<dbReference type="RefSeq" id="WP_268263990.1">
    <property type="nucleotide sequence ID" value="NZ_JALQCX010000086.1"/>
</dbReference>
<organism evidence="1 2">
    <name type="scientific">Pseudomonas morbosilactucae</name>
    <dbReference type="NCBI Taxonomy" id="2938197"/>
    <lineage>
        <taxon>Bacteria</taxon>
        <taxon>Pseudomonadati</taxon>
        <taxon>Pseudomonadota</taxon>
        <taxon>Gammaproteobacteria</taxon>
        <taxon>Pseudomonadales</taxon>
        <taxon>Pseudomonadaceae</taxon>
        <taxon>Pseudomonas</taxon>
    </lineage>
</organism>
<dbReference type="Proteomes" id="UP001155163">
    <property type="component" value="Unassembled WGS sequence"/>
</dbReference>
<dbReference type="Pfam" id="PF14022">
    <property type="entry name" value="DUF4238"/>
    <property type="match status" value="2"/>
</dbReference>
<dbReference type="EMBL" id="JALQCX010000086">
    <property type="protein sequence ID" value="MCK9818464.1"/>
    <property type="molecule type" value="Genomic_DNA"/>
</dbReference>
<dbReference type="InterPro" id="IPR025332">
    <property type="entry name" value="DUF4238"/>
</dbReference>
<reference evidence="1 2" key="1">
    <citation type="journal article" date="2022" name="Int. J. Syst. Evol. Microbiol.">
        <title>Pseudomonas aegrilactucae sp. nov. and Pseudomonas morbosilactucae sp. nov., pathogens causing bacterial rot of lettuce in Japan.</title>
        <authorList>
            <person name="Sawada H."/>
            <person name="Fujikawa T."/>
            <person name="Satou M."/>
        </authorList>
    </citation>
    <scope>NUCLEOTIDE SEQUENCE [LARGE SCALE GENOMIC DNA]</scope>
    <source>
        <strain evidence="1 2">MAFF 302046</strain>
    </source>
</reference>
<gene>
    <name evidence="1" type="ORF">M1B35_31175</name>
</gene>
<name>A0ABT0JRA5_9PSED</name>
<accession>A0ABT0JRA5</accession>
<evidence type="ECO:0000313" key="1">
    <source>
        <dbReference type="EMBL" id="MCK9818464.1"/>
    </source>
</evidence>
<protein>
    <submittedName>
        <fullName evidence="1">DUF4238 domain-containing protein</fullName>
    </submittedName>
</protein>